<evidence type="ECO:0000313" key="3">
    <source>
        <dbReference type="Proteomes" id="UP000261600"/>
    </source>
</evidence>
<reference evidence="2" key="1">
    <citation type="submission" date="2025-08" db="UniProtKB">
        <authorList>
            <consortium name="Ensembl"/>
        </authorList>
    </citation>
    <scope>IDENTIFICATION</scope>
</reference>
<dbReference type="Proteomes" id="UP000261600">
    <property type="component" value="Unplaced"/>
</dbReference>
<protein>
    <submittedName>
        <fullName evidence="2">Uncharacterized protein</fullName>
    </submittedName>
</protein>
<dbReference type="AlphaFoldDB" id="A0A3Q3QBM8"/>
<evidence type="ECO:0000313" key="2">
    <source>
        <dbReference type="Ensembl" id="ENSMALP00000008866.1"/>
    </source>
</evidence>
<organism evidence="2 3">
    <name type="scientific">Monopterus albus</name>
    <name type="common">Swamp eel</name>
    <dbReference type="NCBI Taxonomy" id="43700"/>
    <lineage>
        <taxon>Eukaryota</taxon>
        <taxon>Metazoa</taxon>
        <taxon>Chordata</taxon>
        <taxon>Craniata</taxon>
        <taxon>Vertebrata</taxon>
        <taxon>Euteleostomi</taxon>
        <taxon>Actinopterygii</taxon>
        <taxon>Neopterygii</taxon>
        <taxon>Teleostei</taxon>
        <taxon>Neoteleostei</taxon>
        <taxon>Acanthomorphata</taxon>
        <taxon>Anabantaria</taxon>
        <taxon>Synbranchiformes</taxon>
        <taxon>Synbranchidae</taxon>
        <taxon>Monopterus</taxon>
    </lineage>
</organism>
<sequence length="79" mass="8861">MKPARLCISNRDGEQPRPYESCAHPMPYGHGHETAAQRYTATRIQAGYEPERSVSHSQLCIACKAITLKSLQTFSNLQK</sequence>
<accession>A0A3Q3QBM8</accession>
<feature type="region of interest" description="Disordered" evidence="1">
    <location>
        <begin position="1"/>
        <end position="27"/>
    </location>
</feature>
<keyword evidence="3" id="KW-1185">Reference proteome</keyword>
<proteinExistence type="predicted"/>
<name>A0A3Q3QBM8_MONAL</name>
<evidence type="ECO:0000256" key="1">
    <source>
        <dbReference type="SAM" id="MobiDB-lite"/>
    </source>
</evidence>
<reference evidence="2" key="2">
    <citation type="submission" date="2025-09" db="UniProtKB">
        <authorList>
            <consortium name="Ensembl"/>
        </authorList>
    </citation>
    <scope>IDENTIFICATION</scope>
</reference>
<dbReference type="Ensembl" id="ENSMALT00000009051.1">
    <property type="protein sequence ID" value="ENSMALP00000008866.1"/>
    <property type="gene ID" value="ENSMALG00000006321.1"/>
</dbReference>
<dbReference type="STRING" id="43700.ENSMALP00000008866"/>